<evidence type="ECO:0000259" key="1">
    <source>
        <dbReference type="Pfam" id="PF24292"/>
    </source>
</evidence>
<dbReference type="InterPro" id="IPR055902">
    <property type="entry name" value="DUF7479"/>
</dbReference>
<organism evidence="2 3">
    <name type="scientific">Methanococcoides methylutens MM1</name>
    <dbReference type="NCBI Taxonomy" id="1434104"/>
    <lineage>
        <taxon>Archaea</taxon>
        <taxon>Methanobacteriati</taxon>
        <taxon>Methanobacteriota</taxon>
        <taxon>Stenosarchaea group</taxon>
        <taxon>Methanomicrobia</taxon>
        <taxon>Methanosarcinales</taxon>
        <taxon>Methanosarcinaceae</taxon>
        <taxon>Methanococcoides</taxon>
    </lineage>
</organism>
<dbReference type="KEGG" id="mmet:MCMEM_1613"/>
<name>A0A0E3SRN7_METMT</name>
<evidence type="ECO:0000313" key="3">
    <source>
        <dbReference type="Proteomes" id="UP000033048"/>
    </source>
</evidence>
<dbReference type="Proteomes" id="UP000033048">
    <property type="component" value="Chromosome"/>
</dbReference>
<feature type="domain" description="DUF7479" evidence="1">
    <location>
        <begin position="98"/>
        <end position="155"/>
    </location>
</feature>
<dbReference type="Pfam" id="PF24292">
    <property type="entry name" value="DUF7479"/>
    <property type="match status" value="1"/>
</dbReference>
<dbReference type="GeneID" id="24894175"/>
<dbReference type="HOGENOM" id="CLU_1709127_0_0_2"/>
<dbReference type="RefSeq" id="WP_048205733.1">
    <property type="nucleotide sequence ID" value="NZ_CP009518.1"/>
</dbReference>
<evidence type="ECO:0000313" key="2">
    <source>
        <dbReference type="EMBL" id="AKB85666.1"/>
    </source>
</evidence>
<accession>A0A0E3SRN7</accession>
<dbReference type="AlphaFoldDB" id="A0A0E3SRN7"/>
<dbReference type="STRING" id="1434104.MCMEM_1613"/>
<gene>
    <name evidence="2" type="ORF">MCMEM_1613</name>
</gene>
<dbReference type="OrthoDB" id="123244at2157"/>
<reference evidence="2 3" key="1">
    <citation type="submission" date="2014-07" db="EMBL/GenBank/DDBJ databases">
        <title>Methanogenic archaea and the global carbon cycle.</title>
        <authorList>
            <person name="Henriksen J.R."/>
            <person name="Luke J."/>
            <person name="Reinhart S."/>
            <person name="Benedict M.N."/>
            <person name="Youngblut N.D."/>
            <person name="Metcalf M.E."/>
            <person name="Whitaker R.J."/>
            <person name="Metcalf W.W."/>
        </authorList>
    </citation>
    <scope>NUCLEOTIDE SEQUENCE [LARGE SCALE GENOMIC DNA]</scope>
    <source>
        <strain evidence="2 3">MM1</strain>
    </source>
</reference>
<sequence>MDLNVSDEVNDLLKDNGFRIEEIQEIIEKAETNGNKLKDSDGAVFLAKGVSDNLTTYAVYSPLDNGAFELKSAYAHKMNVAGLTGGDFVEVEYDDENGWICNNCNEASVDRNVDMSYLDVSRPGPGMVCPKCGEIYISEGVNKTLKTAESILEEKRA</sequence>
<proteinExistence type="predicted"/>
<dbReference type="EMBL" id="CP009518">
    <property type="protein sequence ID" value="AKB85666.1"/>
    <property type="molecule type" value="Genomic_DNA"/>
</dbReference>
<protein>
    <recommendedName>
        <fullName evidence="1">DUF7479 domain-containing protein</fullName>
    </recommendedName>
</protein>
<keyword evidence="3" id="KW-1185">Reference proteome</keyword>